<keyword evidence="5" id="KW-1185">Reference proteome</keyword>
<dbReference type="PANTHER" id="PTHR10424">
    <property type="entry name" value="VIRAL ENVELOPE PROTEIN"/>
    <property type="match status" value="1"/>
</dbReference>
<evidence type="ECO:0000256" key="2">
    <source>
        <dbReference type="SAM" id="MobiDB-lite"/>
    </source>
</evidence>
<feature type="compositionally biased region" description="Basic and acidic residues" evidence="2">
    <location>
        <begin position="412"/>
        <end position="431"/>
    </location>
</feature>
<feature type="region of interest" description="Disordered" evidence="2">
    <location>
        <begin position="412"/>
        <end position="446"/>
    </location>
</feature>
<organism evidence="4 5">
    <name type="scientific">Callithrix jacchus</name>
    <name type="common">White-tufted-ear marmoset</name>
    <name type="synonym">Simia Jacchus</name>
    <dbReference type="NCBI Taxonomy" id="9483"/>
    <lineage>
        <taxon>Eukaryota</taxon>
        <taxon>Metazoa</taxon>
        <taxon>Chordata</taxon>
        <taxon>Craniata</taxon>
        <taxon>Vertebrata</taxon>
        <taxon>Euteleostomi</taxon>
        <taxon>Mammalia</taxon>
        <taxon>Eutheria</taxon>
        <taxon>Euarchontoglires</taxon>
        <taxon>Primates</taxon>
        <taxon>Haplorrhini</taxon>
        <taxon>Platyrrhini</taxon>
        <taxon>Cebidae</taxon>
        <taxon>Callitrichinae</taxon>
        <taxon>Callithrix</taxon>
        <taxon>Callithrix</taxon>
    </lineage>
</organism>
<dbReference type="GeneTree" id="ENSGT00690000102286"/>
<dbReference type="Gene3D" id="1.10.287.210">
    <property type="match status" value="1"/>
</dbReference>
<dbReference type="PANTHER" id="PTHR10424:SF73">
    <property type="entry name" value="ENDOGENOUS RETROVIRUS GROUP FC1 ENV POLYPROTEIN-RELATED"/>
    <property type="match status" value="1"/>
</dbReference>
<evidence type="ECO:0000256" key="3">
    <source>
        <dbReference type="SAM" id="Phobius"/>
    </source>
</evidence>
<reference evidence="4" key="2">
    <citation type="submission" date="2025-08" db="UniProtKB">
        <authorList>
            <consortium name="Ensembl"/>
        </authorList>
    </citation>
    <scope>IDENTIFICATION</scope>
</reference>
<dbReference type="AlphaFoldDB" id="A0A8I3ZZZ7"/>
<evidence type="ECO:0000313" key="5">
    <source>
        <dbReference type="Proteomes" id="UP000008225"/>
    </source>
</evidence>
<feature type="transmembrane region" description="Helical" evidence="3">
    <location>
        <begin position="191"/>
        <end position="212"/>
    </location>
</feature>
<keyword evidence="3" id="KW-0472">Membrane</keyword>
<dbReference type="Proteomes" id="UP000008225">
    <property type="component" value="Chromosome 10"/>
</dbReference>
<feature type="transmembrane region" description="Helical" evidence="3">
    <location>
        <begin position="233"/>
        <end position="257"/>
    </location>
</feature>
<evidence type="ECO:0000313" key="4">
    <source>
        <dbReference type="Ensembl" id="ENSCJAP00000080096.1"/>
    </source>
</evidence>
<keyword evidence="3" id="KW-1133">Transmembrane helix</keyword>
<evidence type="ECO:0000256" key="1">
    <source>
        <dbReference type="ARBA" id="ARBA00023157"/>
    </source>
</evidence>
<protein>
    <submittedName>
        <fullName evidence="4">Uncharacterized protein</fullName>
    </submittedName>
</protein>
<name>A0A8I3ZZZ7_CALJA</name>
<proteinExistence type="predicted"/>
<dbReference type="InterPro" id="IPR018154">
    <property type="entry name" value="TLV/ENV_coat_polyprotein"/>
</dbReference>
<dbReference type="SUPFAM" id="SSF58069">
    <property type="entry name" value="Virus ectodomain"/>
    <property type="match status" value="1"/>
</dbReference>
<accession>A0A8I3ZZZ7</accession>
<dbReference type="Ensembl" id="ENSCJAT00000134796.1">
    <property type="protein sequence ID" value="ENSCJAP00000080096.1"/>
    <property type="gene ID" value="ENSCJAG00000085540.1"/>
</dbReference>
<keyword evidence="1" id="KW-1015">Disulfide bond</keyword>
<feature type="transmembrane region" description="Helical" evidence="3">
    <location>
        <begin position="368"/>
        <end position="389"/>
    </location>
</feature>
<feature type="compositionally biased region" description="Pro residues" evidence="2">
    <location>
        <begin position="524"/>
        <end position="538"/>
    </location>
</feature>
<reference evidence="4" key="3">
    <citation type="submission" date="2025-09" db="UniProtKB">
        <authorList>
            <consortium name="Ensembl"/>
        </authorList>
    </citation>
    <scope>IDENTIFICATION</scope>
</reference>
<reference evidence="4 5" key="1">
    <citation type="submission" date="2009-03" db="EMBL/GenBank/DDBJ databases">
        <authorList>
            <person name="Warren W."/>
            <person name="Ye L."/>
            <person name="Minx P."/>
            <person name="Worley K."/>
            <person name="Gibbs R."/>
            <person name="Wilson R.K."/>
        </authorList>
    </citation>
    <scope>NUCLEOTIDE SEQUENCE [LARGE SCALE GENOMIC DNA]</scope>
</reference>
<keyword evidence="3" id="KW-0812">Transmembrane</keyword>
<dbReference type="CDD" id="cd09851">
    <property type="entry name" value="HTLV-1-like_HR1-HR2"/>
    <property type="match status" value="1"/>
</dbReference>
<dbReference type="Pfam" id="PF00429">
    <property type="entry name" value="TLV_coat"/>
    <property type="match status" value="1"/>
</dbReference>
<sequence>MEKETPLLVLHGIPFSYLTPGTTGGKAPRKLPCMTTDTKYPSSHLYIWQAYVRTVHQVHSDISLQEKSLNDQLQSHSPPFSWLTFLQEGIKLANLSGLTDLTSCLMCAFLGQTPFVAVPYPIPLNLSASTSSFSPVREVDLYTPPDFEQLPVCYSLGRNFPSCNRTIRVTTNITAPQGTFFGCNKTLTKTLYIGLSSSLLCLPVTLVPRLTIYSPAEFQMLQTPHRRTRRAAFLPIAVGVSLAGSALAAGLGGGALVHSHLAIARLTSQLQAAIDDSTESLASLQRQITSVAQVALQNRRALDLLTAERGGTCIFLQEECCYYINESGLVETRIESLQKLKTNLQSQKFSAEATVWWSSSMYTLLSPLLGPLVAICLILLIAPCFLQFLQRRFQELTRVTIHQMLLQPYPERVPRNRPLPEHPGSLRKETSSEPPVDPCQQEVARETTDATDPLVFFSLRSRECLENSAPTAKALSLSLSLPHKEAPLSLTLHTGPSPPATQLPAAQLPAAQLPAQQFKLTNSCPPPRLLASPPPSPSSPYKTTLPL</sequence>
<feature type="region of interest" description="Disordered" evidence="2">
    <location>
        <begin position="511"/>
        <end position="547"/>
    </location>
</feature>